<accession>A0A8C1Q043</accession>
<feature type="domain" description="Ig-like" evidence="4">
    <location>
        <begin position="1"/>
        <end position="82"/>
    </location>
</feature>
<dbReference type="Proteomes" id="UP000694427">
    <property type="component" value="Unplaced"/>
</dbReference>
<keyword evidence="2" id="KW-0393">Immunoglobulin domain</keyword>
<keyword evidence="3" id="KW-1133">Transmembrane helix</keyword>
<evidence type="ECO:0000313" key="5">
    <source>
        <dbReference type="Ensembl" id="ENSCCRP00010115505.1"/>
    </source>
</evidence>
<dbReference type="InterPro" id="IPR050208">
    <property type="entry name" value="MHC_class-I_related"/>
</dbReference>
<dbReference type="SMART" id="SM00407">
    <property type="entry name" value="IGc1"/>
    <property type="match status" value="1"/>
</dbReference>
<dbReference type="PANTHER" id="PTHR16675:SF193">
    <property type="entry name" value="LOC571647 PROTEIN-RELATED"/>
    <property type="match status" value="1"/>
</dbReference>
<dbReference type="SUPFAM" id="SSF48726">
    <property type="entry name" value="Immunoglobulin"/>
    <property type="match status" value="1"/>
</dbReference>
<dbReference type="GO" id="GO:0006955">
    <property type="term" value="P:immune response"/>
    <property type="evidence" value="ECO:0007669"/>
    <property type="project" value="TreeGrafter"/>
</dbReference>
<evidence type="ECO:0000313" key="6">
    <source>
        <dbReference type="Proteomes" id="UP000694427"/>
    </source>
</evidence>
<dbReference type="PROSITE" id="PS50835">
    <property type="entry name" value="IG_LIKE"/>
    <property type="match status" value="1"/>
</dbReference>
<reference evidence="5" key="2">
    <citation type="submission" date="2025-09" db="UniProtKB">
        <authorList>
            <consortium name="Ensembl"/>
        </authorList>
    </citation>
    <scope>IDENTIFICATION</scope>
</reference>
<dbReference type="InterPro" id="IPR003006">
    <property type="entry name" value="Ig/MHC_CS"/>
</dbReference>
<evidence type="ECO:0000259" key="4">
    <source>
        <dbReference type="PROSITE" id="PS50835"/>
    </source>
</evidence>
<keyword evidence="1" id="KW-0325">Glycoprotein</keyword>
<dbReference type="Ensembl" id="ENSCCRT00010128400.1">
    <property type="protein sequence ID" value="ENSCCRP00010115505.1"/>
    <property type="gene ID" value="ENSCCRG00010050711.1"/>
</dbReference>
<dbReference type="PANTHER" id="PTHR16675">
    <property type="entry name" value="MHC CLASS I-RELATED"/>
    <property type="match status" value="1"/>
</dbReference>
<dbReference type="PROSITE" id="PS00290">
    <property type="entry name" value="IG_MHC"/>
    <property type="match status" value="1"/>
</dbReference>
<reference evidence="5" key="1">
    <citation type="submission" date="2025-08" db="UniProtKB">
        <authorList>
            <consortium name="Ensembl"/>
        </authorList>
    </citation>
    <scope>IDENTIFICATION</scope>
</reference>
<keyword evidence="3" id="KW-0812">Transmembrane</keyword>
<dbReference type="AlphaFoldDB" id="A0A8C1Q043"/>
<evidence type="ECO:0000256" key="2">
    <source>
        <dbReference type="ARBA" id="ARBA00023319"/>
    </source>
</evidence>
<protein>
    <recommendedName>
        <fullName evidence="4">Ig-like domain-containing protein</fullName>
    </recommendedName>
</protein>
<keyword evidence="6" id="KW-1185">Reference proteome</keyword>
<dbReference type="Pfam" id="PF07654">
    <property type="entry name" value="C1-set"/>
    <property type="match status" value="1"/>
</dbReference>
<dbReference type="GO" id="GO:0005615">
    <property type="term" value="C:extracellular space"/>
    <property type="evidence" value="ECO:0007669"/>
    <property type="project" value="TreeGrafter"/>
</dbReference>
<dbReference type="GO" id="GO:0009897">
    <property type="term" value="C:external side of plasma membrane"/>
    <property type="evidence" value="ECO:0007669"/>
    <property type="project" value="TreeGrafter"/>
</dbReference>
<dbReference type="Gene3D" id="2.60.40.10">
    <property type="entry name" value="Immunoglobulins"/>
    <property type="match status" value="1"/>
</dbReference>
<dbReference type="InterPro" id="IPR003597">
    <property type="entry name" value="Ig_C1-set"/>
</dbReference>
<dbReference type="InterPro" id="IPR007110">
    <property type="entry name" value="Ig-like_dom"/>
</dbReference>
<organism evidence="5 6">
    <name type="scientific">Cyprinus carpio</name>
    <name type="common">Common carp</name>
    <dbReference type="NCBI Taxonomy" id="7962"/>
    <lineage>
        <taxon>Eukaryota</taxon>
        <taxon>Metazoa</taxon>
        <taxon>Chordata</taxon>
        <taxon>Craniata</taxon>
        <taxon>Vertebrata</taxon>
        <taxon>Euteleostomi</taxon>
        <taxon>Actinopterygii</taxon>
        <taxon>Neopterygii</taxon>
        <taxon>Teleostei</taxon>
        <taxon>Ostariophysi</taxon>
        <taxon>Cypriniformes</taxon>
        <taxon>Cyprinidae</taxon>
        <taxon>Cyprininae</taxon>
        <taxon>Cyprinus</taxon>
    </lineage>
</organism>
<evidence type="ECO:0000256" key="1">
    <source>
        <dbReference type="ARBA" id="ARBA00023180"/>
    </source>
</evidence>
<name>A0A8C1Q043_CYPCA</name>
<feature type="transmembrane region" description="Helical" evidence="3">
    <location>
        <begin position="84"/>
        <end position="102"/>
    </location>
</feature>
<dbReference type="InterPro" id="IPR013783">
    <property type="entry name" value="Ig-like_fold"/>
</dbReference>
<keyword evidence="3" id="KW-0472">Membrane</keyword>
<evidence type="ECO:0000256" key="3">
    <source>
        <dbReference type="SAM" id="Phobius"/>
    </source>
</evidence>
<dbReference type="InterPro" id="IPR036179">
    <property type="entry name" value="Ig-like_dom_sf"/>
</dbReference>
<proteinExistence type="predicted"/>
<sequence length="138" mass="15809">MEAPDDQHKQVLTCLATGFYPRDIELNIRWNQTVLKAQISTEIRPNDDGTFQMSTSVEIDRNHNGSYDCLVNHSSLTEPFLAKWGNVAVVVAGLGLLCWFCFKFQKVSSNSTSFFKINFQMYEKGMDRVTVIYESRNI</sequence>